<proteinExistence type="predicted"/>
<evidence type="ECO:0000259" key="1">
    <source>
        <dbReference type="Pfam" id="PF12671"/>
    </source>
</evidence>
<keyword evidence="3" id="KW-1185">Reference proteome</keyword>
<feature type="domain" description="Putative amidase" evidence="1">
    <location>
        <begin position="8"/>
        <end position="156"/>
    </location>
</feature>
<sequence length="166" mass="18975">MLHLLSNSYNRQEAVNYAHKWAFGRNPAFYDFKGIGGDCTNFTSQCLYAGAKVMNYTPTFGWYYINVNRRAPAWTSVRYFHQFLINNKGVGPYGSEAPMEKVQIGDFSQLRLDGNDFEHTQIIVSMGEPPTLDNILVAAHSIDSDNRPLSTYNIRDIRFIHIEGVR</sequence>
<organism evidence="2 3">
    <name type="scientific">Clostridium aminobutyricum</name>
    <dbReference type="NCBI Taxonomy" id="33953"/>
    <lineage>
        <taxon>Bacteria</taxon>
        <taxon>Bacillati</taxon>
        <taxon>Bacillota</taxon>
        <taxon>Clostridia</taxon>
        <taxon>Eubacteriales</taxon>
        <taxon>Clostridiaceae</taxon>
        <taxon>Clostridium</taxon>
    </lineage>
</organism>
<dbReference type="EMBL" id="JAFJZZ010000009">
    <property type="protein sequence ID" value="MBN7774457.1"/>
    <property type="molecule type" value="Genomic_DNA"/>
</dbReference>
<evidence type="ECO:0000313" key="3">
    <source>
        <dbReference type="Proteomes" id="UP000664545"/>
    </source>
</evidence>
<accession>A0A939DBB2</accession>
<protein>
    <submittedName>
        <fullName evidence="2">Amidase domain-containing protein</fullName>
    </submittedName>
</protein>
<comment type="caution">
    <text evidence="2">The sequence shown here is derived from an EMBL/GenBank/DDBJ whole genome shotgun (WGS) entry which is preliminary data.</text>
</comment>
<dbReference type="RefSeq" id="WP_206583297.1">
    <property type="nucleotide sequence ID" value="NZ_JAFJZZ010000009.1"/>
</dbReference>
<dbReference type="AlphaFoldDB" id="A0A939DBB2"/>
<evidence type="ECO:0000313" key="2">
    <source>
        <dbReference type="EMBL" id="MBN7774457.1"/>
    </source>
</evidence>
<dbReference type="InterPro" id="IPR024301">
    <property type="entry name" value="Amidase_6"/>
</dbReference>
<name>A0A939DBB2_CLOAM</name>
<dbReference type="PANTHER" id="PTHR40032:SF1">
    <property type="entry name" value="EXPORTED PROTEIN"/>
    <property type="match status" value="1"/>
</dbReference>
<reference evidence="2" key="1">
    <citation type="submission" date="2021-02" db="EMBL/GenBank/DDBJ databases">
        <title>Abyssanaerobacter marinus gen.nov., sp., nov, anaerobic bacterium isolated from the Onnuri vent field of Indian Ocean and suggestion of Mogibacteriaceae fam. nov., and proposal of reclassification of ambiguous this family's genus member.</title>
        <authorList>
            <person name="Kim Y.J."/>
            <person name="Yang J.-A."/>
        </authorList>
    </citation>
    <scope>NUCLEOTIDE SEQUENCE</scope>
    <source>
        <strain evidence="2">DSM 2634</strain>
    </source>
</reference>
<dbReference type="Pfam" id="PF12671">
    <property type="entry name" value="Amidase_6"/>
    <property type="match status" value="1"/>
</dbReference>
<dbReference type="PANTHER" id="PTHR40032">
    <property type="entry name" value="EXPORTED PROTEIN-RELATED"/>
    <property type="match status" value="1"/>
</dbReference>
<gene>
    <name evidence="2" type="ORF">JYB65_13905</name>
</gene>
<dbReference type="Proteomes" id="UP000664545">
    <property type="component" value="Unassembled WGS sequence"/>
</dbReference>